<dbReference type="PANTHER" id="PTHR10584">
    <property type="entry name" value="SUGAR KINASE"/>
    <property type="match status" value="1"/>
</dbReference>
<evidence type="ECO:0000259" key="3">
    <source>
        <dbReference type="Pfam" id="PF00294"/>
    </source>
</evidence>
<proteinExistence type="predicted"/>
<sequence length="212" mass="22257">MFIAFADMEIYERITPGTLEEKWPHIAASKLVVADANLPADSLAWLARRCGDAGLPLFVDPISPEKAKKLPDRLDGIAAVFPNLAEARQLAGRGDEGQPADGGADEWAELARLILARGAGHVLITLGKHGAYCAGPEGELHLPALPVKVVDVTGAGDAFLAGVAYGVLRGEPFADACRSGLAAARIALETASSSSEQLNEERLAEAVREAKI</sequence>
<dbReference type="RefSeq" id="WP_277566406.1">
    <property type="nucleotide sequence ID" value="NZ_JAPDHZ010000003.1"/>
</dbReference>
<gene>
    <name evidence="4" type="ORF">OMP38_18410</name>
</gene>
<dbReference type="InterPro" id="IPR029056">
    <property type="entry name" value="Ribokinase-like"/>
</dbReference>
<organism evidence="4 5">
    <name type="scientific">Cohnella ginsengisoli</name>
    <dbReference type="NCBI Taxonomy" id="425004"/>
    <lineage>
        <taxon>Bacteria</taxon>
        <taxon>Bacillati</taxon>
        <taxon>Bacillota</taxon>
        <taxon>Bacilli</taxon>
        <taxon>Bacillales</taxon>
        <taxon>Paenibacillaceae</taxon>
        <taxon>Cohnella</taxon>
    </lineage>
</organism>
<dbReference type="AlphaFoldDB" id="A0A9X4KN44"/>
<dbReference type="Pfam" id="PF00294">
    <property type="entry name" value="PfkB"/>
    <property type="match status" value="1"/>
</dbReference>
<keyword evidence="2 4" id="KW-0418">Kinase</keyword>
<accession>A0A9X4KN44</accession>
<dbReference type="GO" id="GO:0016301">
    <property type="term" value="F:kinase activity"/>
    <property type="evidence" value="ECO:0007669"/>
    <property type="project" value="UniProtKB-KW"/>
</dbReference>
<evidence type="ECO:0000256" key="2">
    <source>
        <dbReference type="ARBA" id="ARBA00022777"/>
    </source>
</evidence>
<evidence type="ECO:0000313" key="5">
    <source>
        <dbReference type="Proteomes" id="UP001153387"/>
    </source>
</evidence>
<dbReference type="InterPro" id="IPR011611">
    <property type="entry name" value="PfkB_dom"/>
</dbReference>
<feature type="domain" description="Carbohydrate kinase PfkB" evidence="3">
    <location>
        <begin position="18"/>
        <end position="194"/>
    </location>
</feature>
<evidence type="ECO:0000313" key="4">
    <source>
        <dbReference type="EMBL" id="MDG0792630.1"/>
    </source>
</evidence>
<dbReference type="PROSITE" id="PS00584">
    <property type="entry name" value="PFKB_KINASES_2"/>
    <property type="match status" value="1"/>
</dbReference>
<dbReference type="InterPro" id="IPR002173">
    <property type="entry name" value="Carboh/pur_kinase_PfkB_CS"/>
</dbReference>
<name>A0A9X4KN44_9BACL</name>
<dbReference type="Proteomes" id="UP001153387">
    <property type="component" value="Unassembled WGS sequence"/>
</dbReference>
<dbReference type="EMBL" id="JAPDHZ010000003">
    <property type="protein sequence ID" value="MDG0792630.1"/>
    <property type="molecule type" value="Genomic_DNA"/>
</dbReference>
<dbReference type="Gene3D" id="3.40.1190.20">
    <property type="match status" value="1"/>
</dbReference>
<comment type="caution">
    <text evidence="4">The sequence shown here is derived from an EMBL/GenBank/DDBJ whole genome shotgun (WGS) entry which is preliminary data.</text>
</comment>
<keyword evidence="5" id="KW-1185">Reference proteome</keyword>
<reference evidence="4 5" key="1">
    <citation type="submission" date="2022-10" db="EMBL/GenBank/DDBJ databases">
        <title>Comparative genomic analysis of Cohnella hashimotonis sp. nov., isolated from the International Space Station.</title>
        <authorList>
            <person name="Simpson A."/>
            <person name="Venkateswaran K."/>
        </authorList>
    </citation>
    <scope>NUCLEOTIDE SEQUENCE [LARGE SCALE GENOMIC DNA]</scope>
    <source>
        <strain evidence="4 5">DSM 18997</strain>
    </source>
</reference>
<dbReference type="SUPFAM" id="SSF53613">
    <property type="entry name" value="Ribokinase-like"/>
    <property type="match status" value="1"/>
</dbReference>
<dbReference type="PANTHER" id="PTHR10584:SF166">
    <property type="entry name" value="RIBOKINASE"/>
    <property type="match status" value="1"/>
</dbReference>
<evidence type="ECO:0000256" key="1">
    <source>
        <dbReference type="ARBA" id="ARBA00022679"/>
    </source>
</evidence>
<protein>
    <submittedName>
        <fullName evidence="4">PfkB family carbohydrate kinase</fullName>
    </submittedName>
</protein>
<keyword evidence="1" id="KW-0808">Transferase</keyword>